<feature type="region of interest" description="Disordered" evidence="2">
    <location>
        <begin position="1"/>
        <end position="51"/>
    </location>
</feature>
<dbReference type="AlphaFoldDB" id="A0AAU9Y2D1"/>
<protein>
    <recommendedName>
        <fullName evidence="5">BZIP domain-containing protein</fullName>
    </recommendedName>
</protein>
<dbReference type="EMBL" id="CALNXJ010000090">
    <property type="protein sequence ID" value="CAH3163135.1"/>
    <property type="molecule type" value="Genomic_DNA"/>
</dbReference>
<evidence type="ECO:0000256" key="2">
    <source>
        <dbReference type="SAM" id="MobiDB-lite"/>
    </source>
</evidence>
<evidence type="ECO:0008006" key="5">
    <source>
        <dbReference type="Google" id="ProtNLM"/>
    </source>
</evidence>
<accession>A0AAU9Y2D1</accession>
<keyword evidence="4" id="KW-1185">Reference proteome</keyword>
<organism evidence="3 4">
    <name type="scientific">Pocillopora meandrina</name>
    <dbReference type="NCBI Taxonomy" id="46732"/>
    <lineage>
        <taxon>Eukaryota</taxon>
        <taxon>Metazoa</taxon>
        <taxon>Cnidaria</taxon>
        <taxon>Anthozoa</taxon>
        <taxon>Hexacorallia</taxon>
        <taxon>Scleractinia</taxon>
        <taxon>Astrocoeniina</taxon>
        <taxon>Pocilloporidae</taxon>
        <taxon>Pocillopora</taxon>
    </lineage>
</organism>
<name>A0AAU9Y2D1_9CNID</name>
<evidence type="ECO:0000313" key="3">
    <source>
        <dbReference type="EMBL" id="CAH3163135.1"/>
    </source>
</evidence>
<feature type="compositionally biased region" description="Polar residues" evidence="2">
    <location>
        <begin position="12"/>
        <end position="32"/>
    </location>
</feature>
<feature type="region of interest" description="Disordered" evidence="2">
    <location>
        <begin position="189"/>
        <end position="219"/>
    </location>
</feature>
<proteinExistence type="predicted"/>
<sequence>MNQRRSMETYFENGNNKQEETSMQDTFQNSKQSTEDDTKGKGVDSQTGDISNSCIKVLTSSRATNAVAFHIPTGQPVCRPPPKRFCDQTTERENISLERLTEKQIMAERRKQQQVEQRLKRIHDRQEAARKLAHNVELLLQQKSLISAGRGTSHETPKMTSSELLATARHVAKDFRTLTCQTTKDLAVDDKNNNLSKGLPPKVKPKNQKEKHTSLKKSSVHDNRSIAFTVGFDEEKQPLSPVPKALQKTCAKDRSKLTAQELDEKQRKAMERRKKRQEERVKRVVANREALFKLATDLETFMIWNDAERNELRTRNEGEQTHEAAQLASEIADSFDRLSQRYSRDLKQAEGFPSGLWGIKQY</sequence>
<gene>
    <name evidence="3" type="ORF">PMEA_00035453</name>
</gene>
<evidence type="ECO:0000313" key="4">
    <source>
        <dbReference type="Proteomes" id="UP001159428"/>
    </source>
</evidence>
<dbReference type="Proteomes" id="UP001159428">
    <property type="component" value="Unassembled WGS sequence"/>
</dbReference>
<evidence type="ECO:0000256" key="1">
    <source>
        <dbReference type="SAM" id="Coils"/>
    </source>
</evidence>
<comment type="caution">
    <text evidence="3">The sequence shown here is derived from an EMBL/GenBank/DDBJ whole genome shotgun (WGS) entry which is preliminary data.</text>
</comment>
<feature type="compositionally biased region" description="Basic and acidic residues" evidence="2">
    <location>
        <begin position="33"/>
        <end position="42"/>
    </location>
</feature>
<keyword evidence="1" id="KW-0175">Coiled coil</keyword>
<reference evidence="3 4" key="1">
    <citation type="submission" date="2022-05" db="EMBL/GenBank/DDBJ databases">
        <authorList>
            <consortium name="Genoscope - CEA"/>
            <person name="William W."/>
        </authorList>
    </citation>
    <scope>NUCLEOTIDE SEQUENCE [LARGE SCALE GENOMIC DNA]</scope>
</reference>
<feature type="compositionally biased region" description="Basic and acidic residues" evidence="2">
    <location>
        <begin position="207"/>
        <end position="219"/>
    </location>
</feature>
<feature type="coiled-coil region" evidence="1">
    <location>
        <begin position="259"/>
        <end position="287"/>
    </location>
</feature>